<evidence type="ECO:0000256" key="9">
    <source>
        <dbReference type="ARBA" id="ARBA00022777"/>
    </source>
</evidence>
<evidence type="ECO:0000256" key="7">
    <source>
        <dbReference type="ARBA" id="ARBA00022679"/>
    </source>
</evidence>
<comment type="similarity">
    <text evidence="13">Belongs to the LpxK family.</text>
</comment>
<keyword evidence="8 13" id="KW-0547">Nucleotide-binding</keyword>
<comment type="pathway">
    <text evidence="2 13">Glycolipid biosynthesis; lipid IV(A) biosynthesis; lipid IV(A) from (3R)-3-hydroxytetradecanoyl-[acyl-carrier-protein] and UDP-N-acetyl-alpha-D-glucosamine: step 6/6.</text>
</comment>
<organism evidence="14 15">
    <name type="scientific">Ramlibacter aurantiacus</name>
    <dbReference type="NCBI Taxonomy" id="2801330"/>
    <lineage>
        <taxon>Bacteria</taxon>
        <taxon>Pseudomonadati</taxon>
        <taxon>Pseudomonadota</taxon>
        <taxon>Betaproteobacteria</taxon>
        <taxon>Burkholderiales</taxon>
        <taxon>Comamonadaceae</taxon>
        <taxon>Ramlibacter</taxon>
    </lineage>
</organism>
<evidence type="ECO:0000256" key="11">
    <source>
        <dbReference type="ARBA" id="ARBA00023098"/>
    </source>
</evidence>
<dbReference type="InterPro" id="IPR027417">
    <property type="entry name" value="P-loop_NTPase"/>
</dbReference>
<dbReference type="PANTHER" id="PTHR42724:SF1">
    <property type="entry name" value="TETRAACYLDISACCHARIDE 4'-KINASE, MITOCHONDRIAL-RELATED"/>
    <property type="match status" value="1"/>
</dbReference>
<evidence type="ECO:0000313" key="14">
    <source>
        <dbReference type="EMBL" id="MBL0418942.1"/>
    </source>
</evidence>
<comment type="caution">
    <text evidence="14">The sequence shown here is derived from an EMBL/GenBank/DDBJ whole genome shotgun (WGS) entry which is preliminary data.</text>
</comment>
<feature type="binding site" evidence="13">
    <location>
        <begin position="60"/>
        <end position="67"/>
    </location>
    <ligand>
        <name>ATP</name>
        <dbReference type="ChEBI" id="CHEBI:30616"/>
    </ligand>
</feature>
<dbReference type="EMBL" id="JAEQNA010000001">
    <property type="protein sequence ID" value="MBL0418942.1"/>
    <property type="molecule type" value="Genomic_DNA"/>
</dbReference>
<keyword evidence="11 13" id="KW-0443">Lipid metabolism</keyword>
<name>A0A937D349_9BURK</name>
<keyword evidence="6 13" id="KW-0441">Lipid A biosynthesis</keyword>
<dbReference type="InterPro" id="IPR003758">
    <property type="entry name" value="LpxK"/>
</dbReference>
<gene>
    <name evidence="13" type="primary">lpxK</name>
    <name evidence="14" type="ORF">JI739_01160</name>
</gene>
<evidence type="ECO:0000256" key="8">
    <source>
        <dbReference type="ARBA" id="ARBA00022741"/>
    </source>
</evidence>
<keyword evidence="5 13" id="KW-0444">Lipid biosynthesis</keyword>
<evidence type="ECO:0000256" key="3">
    <source>
        <dbReference type="ARBA" id="ARBA00012071"/>
    </source>
</evidence>
<dbReference type="Pfam" id="PF02606">
    <property type="entry name" value="LpxK"/>
    <property type="match status" value="1"/>
</dbReference>
<dbReference type="GO" id="GO:0005524">
    <property type="term" value="F:ATP binding"/>
    <property type="evidence" value="ECO:0007669"/>
    <property type="project" value="UniProtKB-UniRule"/>
</dbReference>
<dbReference type="SUPFAM" id="SSF52540">
    <property type="entry name" value="P-loop containing nucleoside triphosphate hydrolases"/>
    <property type="match status" value="1"/>
</dbReference>
<reference evidence="14" key="1">
    <citation type="submission" date="2021-01" db="EMBL/GenBank/DDBJ databases">
        <title>Ramlibacter sp. strain AW1 16S ribosomal RNA gene Genome sequencing and assembly.</title>
        <authorList>
            <person name="Kang M."/>
        </authorList>
    </citation>
    <scope>NUCLEOTIDE SEQUENCE</scope>
    <source>
        <strain evidence="14">AW1</strain>
    </source>
</reference>
<evidence type="ECO:0000256" key="13">
    <source>
        <dbReference type="HAMAP-Rule" id="MF_00409"/>
    </source>
</evidence>
<dbReference type="AlphaFoldDB" id="A0A937D349"/>
<comment type="catalytic activity">
    <reaction evidence="13">
        <text>a lipid A disaccharide + ATP = a lipid IVA + ADP + H(+)</text>
        <dbReference type="Rhea" id="RHEA:67840"/>
        <dbReference type="ChEBI" id="CHEBI:15378"/>
        <dbReference type="ChEBI" id="CHEBI:30616"/>
        <dbReference type="ChEBI" id="CHEBI:176343"/>
        <dbReference type="ChEBI" id="CHEBI:176425"/>
        <dbReference type="ChEBI" id="CHEBI:456216"/>
        <dbReference type="EC" id="2.7.1.130"/>
    </reaction>
</comment>
<comment type="function">
    <text evidence="1 13">Transfers the gamma-phosphate of ATP to the 4'-position of a tetraacyldisaccharide 1-phosphate intermediate (termed DS-1-P) to form tetraacyldisaccharide 1,4'-bis-phosphate (lipid IVA).</text>
</comment>
<dbReference type="GO" id="GO:0005886">
    <property type="term" value="C:plasma membrane"/>
    <property type="evidence" value="ECO:0007669"/>
    <property type="project" value="TreeGrafter"/>
</dbReference>
<keyword evidence="9 13" id="KW-0418">Kinase</keyword>
<dbReference type="GO" id="GO:0009245">
    <property type="term" value="P:lipid A biosynthetic process"/>
    <property type="evidence" value="ECO:0007669"/>
    <property type="project" value="UniProtKB-UniRule"/>
</dbReference>
<dbReference type="NCBIfam" id="TIGR00682">
    <property type="entry name" value="lpxK"/>
    <property type="match status" value="1"/>
</dbReference>
<accession>A0A937D349</accession>
<evidence type="ECO:0000256" key="1">
    <source>
        <dbReference type="ARBA" id="ARBA00002274"/>
    </source>
</evidence>
<sequence length="333" mass="36104">MDASGALQRAWGRRGPLAQLLRPVSWLFGGVVQVRRQLYRRGLLHATRMRVPLVVVGNVLAGGAGKTPVVMAVVEHLAAAGVPCGVISRGYGRRTHDCREVLPQAAADEVGDEPLLISRRCGVPVFVGTSRVEAARALLRQHPQVRVLVSDDGLQHLALARDLEICVFDRRGIGNGLLLPAGPLRERWPRPADLVLRPPGVAIPGFSVDRRLAAHAVRADGERRSLDALADGELVAVAGIARPETFFDMLREAGVHPARTIALPDHAPIDAGTLDLPTQARIVCTEKDAVKLWRHHPQAWAVPLELQVEPAFWSAFDRLLGPRLSSNDGLQTP</sequence>
<keyword evidence="15" id="KW-1185">Reference proteome</keyword>
<dbReference type="HAMAP" id="MF_00409">
    <property type="entry name" value="LpxK"/>
    <property type="match status" value="1"/>
</dbReference>
<dbReference type="Proteomes" id="UP000613011">
    <property type="component" value="Unassembled WGS sequence"/>
</dbReference>
<evidence type="ECO:0000256" key="2">
    <source>
        <dbReference type="ARBA" id="ARBA00004870"/>
    </source>
</evidence>
<evidence type="ECO:0000256" key="12">
    <source>
        <dbReference type="ARBA" id="ARBA00029757"/>
    </source>
</evidence>
<evidence type="ECO:0000256" key="5">
    <source>
        <dbReference type="ARBA" id="ARBA00022516"/>
    </source>
</evidence>
<evidence type="ECO:0000256" key="6">
    <source>
        <dbReference type="ARBA" id="ARBA00022556"/>
    </source>
</evidence>
<dbReference type="RefSeq" id="WP_201682008.1">
    <property type="nucleotide sequence ID" value="NZ_JAEQNA010000001.1"/>
</dbReference>
<dbReference type="GO" id="GO:0009029">
    <property type="term" value="F:lipid-A 4'-kinase activity"/>
    <property type="evidence" value="ECO:0007669"/>
    <property type="project" value="UniProtKB-UniRule"/>
</dbReference>
<keyword evidence="10 13" id="KW-0067">ATP-binding</keyword>
<protein>
    <recommendedName>
        <fullName evidence="4 13">Tetraacyldisaccharide 4'-kinase</fullName>
        <ecNumber evidence="3 13">2.7.1.130</ecNumber>
    </recommendedName>
    <alternativeName>
        <fullName evidence="12 13">Lipid A 4'-kinase</fullName>
    </alternativeName>
</protein>
<evidence type="ECO:0000256" key="4">
    <source>
        <dbReference type="ARBA" id="ARBA00016436"/>
    </source>
</evidence>
<dbReference type="EC" id="2.7.1.130" evidence="3 13"/>
<dbReference type="PANTHER" id="PTHR42724">
    <property type="entry name" value="TETRAACYLDISACCHARIDE 4'-KINASE"/>
    <property type="match status" value="1"/>
</dbReference>
<evidence type="ECO:0000256" key="10">
    <source>
        <dbReference type="ARBA" id="ARBA00022840"/>
    </source>
</evidence>
<evidence type="ECO:0000313" key="15">
    <source>
        <dbReference type="Proteomes" id="UP000613011"/>
    </source>
</evidence>
<dbReference type="GO" id="GO:0009244">
    <property type="term" value="P:lipopolysaccharide core region biosynthetic process"/>
    <property type="evidence" value="ECO:0007669"/>
    <property type="project" value="TreeGrafter"/>
</dbReference>
<keyword evidence="7 13" id="KW-0808">Transferase</keyword>
<proteinExistence type="inferred from homology"/>